<dbReference type="GeneID" id="29778934"/>
<sequence length="868" mass="105126">MDLENDNNYGLSLDYDSLHKQLEGLPYYKKGFNKYDVFCFNEEKELNELHFYENEIKKSYNYFSHFENIHKNIKRIYELDEDTKEKILETNEMTYEILDEIHKLKKEQYDIRVKEKMYNKILEEYSLSPLSYSNLTDLKISLNIEFFEHLKQFEYTKENIIKLLNEDGSQKLCNFYTKHYNKIMIIACRKISIYIIKENNNFYRRNNKIVNLLYCNINEEFVKREKMILLYIKNLLPITKLSYKIIIENIEYFNLCLNNFLNLRKKYLKINYQNYMSNNYKSINKKNSLDIIEPREKHDFIKMFKNFFLFLYYFIILEDNFLKIFFSFNFYFTNEIIPYISANIDNVHNNIYNIIDTLFIPYKYFLDTNLNIYSKCYESCYELFHILNIFILKLKQFQNNDEIKDIIKNIIIKYAQRNNDTYDALICYNLSKSKLYLPNKISNNNNNNIKEENIKMDMNTKKENDMYNISDNNLNGTYQNIGDVKNNYELDKNLEKLDNNKMQTKKTQDGQVSEVRIESSYMNEDSNKFIEDRQMNVTKNNLHSEEYKSNNNDKPTLDMKDGDNIEFYNKSNEENVSENNDEKYNKIVEMQKEDNIPSNNSSKNKSSYYLDNIKEKYNSKILNYTLKIQKNIENEFISIWQRDVVSFYLNKINKNENTNNFEDTLFYVKKILNSLKNVYSIYKMYTLYAKDMKEQNFQNVLDITINPLINNCLKNQNSFVHNHYVFIVNMFTFIQDSIKNIEGASKYCELLTIIIDENINKLFKIELENLKIKLELDKLEKMDQENIKQDTEELKAFVDNFYKFVFSEKYNIFITIHKILSDIIKDNIKNKLFEYLHKEYILLYEKHSNKFKFNYTPEQIKCILYNKC</sequence>
<gene>
    <name evidence="2" type="ORF">PGSY75_1465100</name>
</gene>
<name>A0A151LBD9_9APIC</name>
<evidence type="ECO:0000313" key="2">
    <source>
        <dbReference type="EMBL" id="KYN96239.1"/>
    </source>
</evidence>
<accession>A0A151LBD9</accession>
<reference evidence="2 3" key="1">
    <citation type="journal article" date="2016" name="Nat. Commun.">
        <title>Genomes of cryptic chimpanzee Plasmodium species reveal key evolutionary events leading to human malaria.</title>
        <authorList>
            <person name="Sundararaman S.A."/>
            <person name="Plenderleith L.J."/>
            <person name="Liu W."/>
            <person name="Loy D.E."/>
            <person name="Learn G.H."/>
            <person name="Li Y."/>
            <person name="Shaw K.S."/>
            <person name="Ayouba A."/>
            <person name="Peeters M."/>
            <person name="Speede S."/>
            <person name="Shaw G.M."/>
            <person name="Bushman F.D."/>
            <person name="Brisson D."/>
            <person name="Rayner J.C."/>
            <person name="Sharp P.M."/>
            <person name="Hahn B.H."/>
        </authorList>
    </citation>
    <scope>NUCLEOTIDE SEQUENCE [LARGE SCALE GENOMIC DNA]</scope>
    <source>
        <strain evidence="2 3">SY75</strain>
    </source>
</reference>
<feature type="domain" description="Conserved Oligomeric Golgi complex subunit 6 C-terminal" evidence="1">
    <location>
        <begin position="619"/>
        <end position="864"/>
    </location>
</feature>
<dbReference type="AlphaFoldDB" id="A0A151LBD9"/>
<organism evidence="2 3">
    <name type="scientific">Plasmodium gaboni</name>
    <dbReference type="NCBI Taxonomy" id="647221"/>
    <lineage>
        <taxon>Eukaryota</taxon>
        <taxon>Sar</taxon>
        <taxon>Alveolata</taxon>
        <taxon>Apicomplexa</taxon>
        <taxon>Aconoidasida</taxon>
        <taxon>Haemosporida</taxon>
        <taxon>Plasmodiidae</taxon>
        <taxon>Plasmodium</taxon>
        <taxon>Plasmodium (Laverania)</taxon>
    </lineage>
</organism>
<evidence type="ECO:0000259" key="1">
    <source>
        <dbReference type="Pfam" id="PF20653"/>
    </source>
</evidence>
<evidence type="ECO:0000313" key="3">
    <source>
        <dbReference type="Proteomes" id="UP000076004"/>
    </source>
</evidence>
<dbReference type="VEuPathDB" id="PlasmoDB:PGABG01_1463800"/>
<comment type="caution">
    <text evidence="2">The sequence shown here is derived from an EMBL/GenBank/DDBJ whole genome shotgun (WGS) entry which is preliminary data.</text>
</comment>
<protein>
    <recommendedName>
        <fullName evidence="1">Conserved Oligomeric Golgi complex subunit 6 C-terminal domain-containing protein</fullName>
    </recommendedName>
</protein>
<dbReference type="PANTHER" id="PTHR21506">
    <property type="entry name" value="COMPONENT OF OLIGOMERIC GOLGI COMPLEX 6"/>
    <property type="match status" value="1"/>
</dbReference>
<dbReference type="InterPro" id="IPR010490">
    <property type="entry name" value="COG6"/>
</dbReference>
<dbReference type="GO" id="GO:0017119">
    <property type="term" value="C:Golgi transport complex"/>
    <property type="evidence" value="ECO:0007669"/>
    <property type="project" value="InterPro"/>
</dbReference>
<dbReference type="Pfam" id="PF20653">
    <property type="entry name" value="COG6_C"/>
    <property type="match status" value="1"/>
</dbReference>
<proteinExistence type="predicted"/>
<dbReference type="EMBL" id="LVLB01000015">
    <property type="protein sequence ID" value="KYN96239.1"/>
    <property type="molecule type" value="Genomic_DNA"/>
</dbReference>
<dbReference type="KEGG" id="pgab:PGSY75_1465100"/>
<dbReference type="VEuPathDB" id="PlasmoDB:PGSY75_1465100"/>
<dbReference type="PANTHER" id="PTHR21506:SF0">
    <property type="entry name" value="CONSERVED OLIGOMERIC GOLGI COMPLEX SUBUNIT 6"/>
    <property type="match status" value="1"/>
</dbReference>
<dbReference type="Proteomes" id="UP000076004">
    <property type="component" value="Unassembled WGS sequence"/>
</dbReference>
<dbReference type="InterPro" id="IPR048369">
    <property type="entry name" value="COG6_C"/>
</dbReference>
<dbReference type="GO" id="GO:0006891">
    <property type="term" value="P:intra-Golgi vesicle-mediated transport"/>
    <property type="evidence" value="ECO:0007669"/>
    <property type="project" value="InterPro"/>
</dbReference>
<dbReference type="RefSeq" id="XP_018639705.1">
    <property type="nucleotide sequence ID" value="XM_018788333.1"/>
</dbReference>